<dbReference type="PANTHER" id="PTHR41317:SF1">
    <property type="entry name" value="PD-(D_E)XK NUCLEASE FAMILY TRANSPOSASE"/>
    <property type="match status" value="1"/>
</dbReference>
<dbReference type="Proteomes" id="UP000480929">
    <property type="component" value="Unassembled WGS sequence"/>
</dbReference>
<dbReference type="Pfam" id="PF12784">
    <property type="entry name" value="PDDEXK_2"/>
    <property type="match status" value="1"/>
</dbReference>
<feature type="region of interest" description="Disordered" evidence="1">
    <location>
        <begin position="320"/>
        <end position="346"/>
    </location>
</feature>
<organism evidence="2 4">
    <name type="scientific">Holdemania massiliensis</name>
    <dbReference type="NCBI Taxonomy" id="1468449"/>
    <lineage>
        <taxon>Bacteria</taxon>
        <taxon>Bacillati</taxon>
        <taxon>Bacillota</taxon>
        <taxon>Erysipelotrichia</taxon>
        <taxon>Erysipelotrichales</taxon>
        <taxon>Erysipelotrichaceae</taxon>
        <taxon>Holdemania</taxon>
    </lineage>
</organism>
<evidence type="ECO:0000313" key="5">
    <source>
        <dbReference type="Proteomes" id="UP000480929"/>
    </source>
</evidence>
<dbReference type="OrthoDB" id="1654265at2"/>
<evidence type="ECO:0000313" key="2">
    <source>
        <dbReference type="EMBL" id="MSA90087.1"/>
    </source>
</evidence>
<name>A0A6N7S897_9FIRM</name>
<sequence length="346" mass="39323">MPVIQEEIQHPPKLRCTNDFVFKTLLTYFPALGQKFLKNISEELMKTHFEALSLSPTEKLSPSSSGKDVRLDISVQTIPMRLINYEMQGYASEMNICNRSAYYAAMLLTQPANKGAAYSELVPVSQVFFLDFPFPPKADQPDKAIHVYQLQEKDEHDVLTNLITIYIIELKKIIQMNHSYQELDGFEKWCWFFEKYDEEISDPIVAEIIQRNDIFKEVVEVMKVISSDPAIRNAAFAHERDLRDKAQIKYDGIQEGIQEGIQVGIKEGIQEGIQLNQLQNAQAMLKDHVPDELILKYIGIRSDQLNSLKAQIASSLIQESEASYDIPSPDSSAAATIKGTETDEIQ</sequence>
<evidence type="ECO:0000256" key="1">
    <source>
        <dbReference type="SAM" id="MobiDB-lite"/>
    </source>
</evidence>
<gene>
    <name evidence="3" type="ORF">GKD88_11870</name>
    <name evidence="2" type="ORF">GKE08_12200</name>
</gene>
<dbReference type="NCBIfam" id="TIGR01784">
    <property type="entry name" value="T_den_put_tspse"/>
    <property type="match status" value="1"/>
</dbReference>
<keyword evidence="5" id="KW-1185">Reference proteome</keyword>
<dbReference type="EMBL" id="WKPJ01000020">
    <property type="protein sequence ID" value="MSA90087.1"/>
    <property type="molecule type" value="Genomic_DNA"/>
</dbReference>
<dbReference type="InterPro" id="IPR010106">
    <property type="entry name" value="RpnA"/>
</dbReference>
<dbReference type="Proteomes" id="UP000433575">
    <property type="component" value="Unassembled WGS sequence"/>
</dbReference>
<dbReference type="RefSeq" id="WP_154239229.1">
    <property type="nucleotide sequence ID" value="NZ_CALJPI010000012.1"/>
</dbReference>
<proteinExistence type="predicted"/>
<comment type="caution">
    <text evidence="2">The sequence shown here is derived from an EMBL/GenBank/DDBJ whole genome shotgun (WGS) entry which is preliminary data.</text>
</comment>
<reference evidence="4 5" key="1">
    <citation type="journal article" date="2019" name="Nat. Med.">
        <title>A library of human gut bacterial isolates paired with longitudinal multiomics data enables mechanistic microbiome research.</title>
        <authorList>
            <person name="Poyet M."/>
            <person name="Groussin M."/>
            <person name="Gibbons S.M."/>
            <person name="Avila-Pacheco J."/>
            <person name="Jiang X."/>
            <person name="Kearney S.M."/>
            <person name="Perrotta A.R."/>
            <person name="Berdy B."/>
            <person name="Zhao S."/>
            <person name="Lieberman T.D."/>
            <person name="Swanson P.K."/>
            <person name="Smith M."/>
            <person name="Roesemann S."/>
            <person name="Alexander J.E."/>
            <person name="Rich S.A."/>
            <person name="Livny J."/>
            <person name="Vlamakis H."/>
            <person name="Clish C."/>
            <person name="Bullock K."/>
            <person name="Deik A."/>
            <person name="Scott J."/>
            <person name="Pierce K.A."/>
            <person name="Xavier R.J."/>
            <person name="Alm E.J."/>
        </authorList>
    </citation>
    <scope>NUCLEOTIDE SEQUENCE [LARGE SCALE GENOMIC DNA]</scope>
    <source>
        <strain evidence="2 4">BIOML-A4</strain>
        <strain evidence="3 5">BIOML-A5</strain>
    </source>
</reference>
<dbReference type="AlphaFoldDB" id="A0A6N7S897"/>
<evidence type="ECO:0000313" key="4">
    <source>
        <dbReference type="Proteomes" id="UP000433575"/>
    </source>
</evidence>
<evidence type="ECO:0000313" key="3">
    <source>
        <dbReference type="EMBL" id="MSC33817.1"/>
    </source>
</evidence>
<protein>
    <submittedName>
        <fullName evidence="2">Rpn family recombination-promoting nuclease/putative transposase</fullName>
    </submittedName>
</protein>
<accession>A0A6N7S897</accession>
<dbReference type="EMBL" id="WKPI01000022">
    <property type="protein sequence ID" value="MSC33817.1"/>
    <property type="molecule type" value="Genomic_DNA"/>
</dbReference>
<dbReference type="PANTHER" id="PTHR41317">
    <property type="entry name" value="PD-(D_E)XK NUCLEASE FAMILY TRANSPOSASE"/>
    <property type="match status" value="1"/>
</dbReference>